<gene>
    <name evidence="1" type="ORF">ENG14_01460</name>
</gene>
<sequence>MDGIPKSLKDSISQMINPSSPSAIKEGRFIGYDFLLWLWYISEKGENAVDIHDNKKAFINLGDKLVLTDPKEDKERTVCTTPSHRLEEARLALAKGKQLDEAQWVVSVDDRDYSFLLDASLWTLRNLKLPMTDKKYDPNDPDGYFFERIFLLEELRQVLTEFYGKFLRLRFDSAWGTDVMPHISEWVNLIQRV</sequence>
<dbReference type="AlphaFoldDB" id="A0A7C0WU42"/>
<proteinExistence type="predicted"/>
<name>A0A7C0WU42_9BACT</name>
<accession>A0A7C0WU42</accession>
<protein>
    <submittedName>
        <fullName evidence="1">Uncharacterized protein</fullName>
    </submittedName>
</protein>
<evidence type="ECO:0000313" key="1">
    <source>
        <dbReference type="EMBL" id="HDL89555.1"/>
    </source>
</evidence>
<dbReference type="EMBL" id="DQZW01000071">
    <property type="protein sequence ID" value="HDL89555.1"/>
    <property type="molecule type" value="Genomic_DNA"/>
</dbReference>
<dbReference type="Proteomes" id="UP000886355">
    <property type="component" value="Unassembled WGS sequence"/>
</dbReference>
<reference evidence="1" key="1">
    <citation type="journal article" date="2020" name="mSystems">
        <title>Genome- and Community-Level Interaction Insights into Carbon Utilization and Element Cycling Functions of Hydrothermarchaeota in Hydrothermal Sediment.</title>
        <authorList>
            <person name="Zhou Z."/>
            <person name="Liu Y."/>
            <person name="Xu W."/>
            <person name="Pan J."/>
            <person name="Luo Z.H."/>
            <person name="Li M."/>
        </authorList>
    </citation>
    <scope>NUCLEOTIDE SEQUENCE [LARGE SCALE GENOMIC DNA]</scope>
    <source>
        <strain evidence="1">HyVt-19</strain>
    </source>
</reference>
<organism evidence="1">
    <name type="scientific">Thermodesulforhabdus norvegica</name>
    <dbReference type="NCBI Taxonomy" id="39841"/>
    <lineage>
        <taxon>Bacteria</taxon>
        <taxon>Pseudomonadati</taxon>
        <taxon>Thermodesulfobacteriota</taxon>
        <taxon>Syntrophobacteria</taxon>
        <taxon>Syntrophobacterales</taxon>
        <taxon>Thermodesulforhabdaceae</taxon>
        <taxon>Thermodesulforhabdus</taxon>
    </lineage>
</organism>
<comment type="caution">
    <text evidence="1">The sequence shown here is derived from an EMBL/GenBank/DDBJ whole genome shotgun (WGS) entry which is preliminary data.</text>
</comment>